<sequence length="290" mass="31291">MSSVITGALAYGSSAITIFALYPYRDLVKSVNVRHPPRARDLGGYCAARYKGMLGNPSQPLLLAAPHAALYFGYVLAAGGAAGGILGGLLFGYTKTFVRTVAYRMNGGGVRYKKLEQREYSGLLDCVASSAKHYGALSFFPGALAASMVAVLWYGIPLAVLQQSYSRSFGDDLWSAFRIHALMTFLTSPVRNTLRSSMHPSERAGGVHAFRDYAAAEMSVFREAGGVLRSMAREGGLRFFLNDVLRTTFKSSVPFAVTYALFKAMGGSIGLPTGGHYRGGHASRHFSRRI</sequence>
<dbReference type="InterPro" id="IPR023395">
    <property type="entry name" value="MCP_dom_sf"/>
</dbReference>
<dbReference type="PROSITE" id="PS50920">
    <property type="entry name" value="SOLCAR"/>
    <property type="match status" value="1"/>
</dbReference>
<evidence type="ECO:0000256" key="3">
    <source>
        <dbReference type="ARBA" id="ARBA00023136"/>
    </source>
</evidence>
<keyword evidence="3 4" id="KW-0472">Membrane</keyword>
<comment type="subcellular location">
    <subcellularLocation>
        <location evidence="1">Membrane</location>
        <topology evidence="1">Multi-pass membrane protein</topology>
    </subcellularLocation>
</comment>
<evidence type="ECO:0000313" key="7">
    <source>
        <dbReference type="Proteomes" id="UP001430356"/>
    </source>
</evidence>
<keyword evidence="7" id="KW-1185">Reference proteome</keyword>
<comment type="caution">
    <text evidence="6">The sequence shown here is derived from an EMBL/GenBank/DDBJ whole genome shotgun (WGS) entry which is preliminary data.</text>
</comment>
<evidence type="ECO:0000256" key="4">
    <source>
        <dbReference type="PROSITE-ProRule" id="PRU00282"/>
    </source>
</evidence>
<protein>
    <submittedName>
        <fullName evidence="6">Uncharacterized protein</fullName>
    </submittedName>
</protein>
<dbReference type="InterPro" id="IPR018108">
    <property type="entry name" value="MCP_transmembrane"/>
</dbReference>
<feature type="repeat" description="Solcar" evidence="4">
    <location>
        <begin position="75"/>
        <end position="167"/>
    </location>
</feature>
<dbReference type="Proteomes" id="UP001430356">
    <property type="component" value="Unassembled WGS sequence"/>
</dbReference>
<feature type="transmembrane region" description="Helical" evidence="5">
    <location>
        <begin position="71"/>
        <end position="94"/>
    </location>
</feature>
<evidence type="ECO:0000313" key="6">
    <source>
        <dbReference type="EMBL" id="KAK7198249.1"/>
    </source>
</evidence>
<keyword evidence="2 4" id="KW-0812">Transmembrane</keyword>
<feature type="transmembrane region" description="Helical" evidence="5">
    <location>
        <begin position="134"/>
        <end position="156"/>
    </location>
</feature>
<dbReference type="Gene3D" id="1.50.40.10">
    <property type="entry name" value="Mitochondrial carrier domain"/>
    <property type="match status" value="1"/>
</dbReference>
<dbReference type="AlphaFoldDB" id="A0AAW0EWW1"/>
<accession>A0AAW0EWW1</accession>
<gene>
    <name evidence="6" type="ORF">NESM_000781900</name>
</gene>
<proteinExistence type="predicted"/>
<evidence type="ECO:0000256" key="5">
    <source>
        <dbReference type="SAM" id="Phobius"/>
    </source>
</evidence>
<evidence type="ECO:0000256" key="2">
    <source>
        <dbReference type="ARBA" id="ARBA00022692"/>
    </source>
</evidence>
<name>A0AAW0EWW1_9TRYP</name>
<reference evidence="6 7" key="1">
    <citation type="journal article" date="2021" name="MBio">
        <title>A New Model Trypanosomatid, Novymonas esmeraldas: Genomic Perception of Its 'Candidatus Pandoraea novymonadis' Endosymbiont.</title>
        <authorList>
            <person name="Zakharova A."/>
            <person name="Saura A."/>
            <person name="Butenko A."/>
            <person name="Podesvova L."/>
            <person name="Warmusova S."/>
            <person name="Kostygov A.Y."/>
            <person name="Nenarokova A."/>
            <person name="Lukes J."/>
            <person name="Opperdoes F.R."/>
            <person name="Yurchenko V."/>
        </authorList>
    </citation>
    <scope>NUCLEOTIDE SEQUENCE [LARGE SCALE GENOMIC DNA]</scope>
    <source>
        <strain evidence="6 7">E262AT.01</strain>
    </source>
</reference>
<evidence type="ECO:0000256" key="1">
    <source>
        <dbReference type="ARBA" id="ARBA00004141"/>
    </source>
</evidence>
<dbReference type="GO" id="GO:0016020">
    <property type="term" value="C:membrane"/>
    <property type="evidence" value="ECO:0007669"/>
    <property type="project" value="UniProtKB-SubCell"/>
</dbReference>
<organism evidence="6 7">
    <name type="scientific">Novymonas esmeraldas</name>
    <dbReference type="NCBI Taxonomy" id="1808958"/>
    <lineage>
        <taxon>Eukaryota</taxon>
        <taxon>Discoba</taxon>
        <taxon>Euglenozoa</taxon>
        <taxon>Kinetoplastea</taxon>
        <taxon>Metakinetoplastina</taxon>
        <taxon>Trypanosomatida</taxon>
        <taxon>Trypanosomatidae</taxon>
        <taxon>Novymonas</taxon>
    </lineage>
</organism>
<dbReference type="EMBL" id="JAECZO010000139">
    <property type="protein sequence ID" value="KAK7198249.1"/>
    <property type="molecule type" value="Genomic_DNA"/>
</dbReference>
<dbReference type="SUPFAM" id="SSF103506">
    <property type="entry name" value="Mitochondrial carrier"/>
    <property type="match status" value="1"/>
</dbReference>
<keyword evidence="5" id="KW-1133">Transmembrane helix</keyword>